<feature type="compositionally biased region" description="Basic residues" evidence="1">
    <location>
        <begin position="36"/>
        <end position="46"/>
    </location>
</feature>
<feature type="non-terminal residue" evidence="2">
    <location>
        <position position="664"/>
    </location>
</feature>
<name>A0A6J4QU55_9ACTN</name>
<feature type="compositionally biased region" description="Basic and acidic residues" evidence="1">
    <location>
        <begin position="211"/>
        <end position="226"/>
    </location>
</feature>
<feature type="compositionally biased region" description="Basic and acidic residues" evidence="1">
    <location>
        <begin position="181"/>
        <end position="199"/>
    </location>
</feature>
<feature type="region of interest" description="Disordered" evidence="1">
    <location>
        <begin position="1"/>
        <end position="299"/>
    </location>
</feature>
<feature type="region of interest" description="Disordered" evidence="1">
    <location>
        <begin position="311"/>
        <end position="606"/>
    </location>
</feature>
<feature type="compositionally biased region" description="Basic residues" evidence="1">
    <location>
        <begin position="387"/>
        <end position="400"/>
    </location>
</feature>
<keyword evidence="2" id="KW-0436">Ligase</keyword>
<sequence>DGEEGRSGQDRGVAGAGPLPQPPLPHRGRPRDLRPRVRRPRGRARSARGGAPRARHPGLPDPARGRGTDGRLRRDPARRPHALPRQRPPNGGSARVGRPGQAPARRGRGAALRHGAQDRRPGGLVALRGRQVGKGCDARQRHGRRGRLGAATHDPLRPGPPRRRPARRSGAARRGVHRPRGLREAQRGARGRGQKDVRQPQEPGGGVHPAARPEGHGAEAAHDPALRRRRGRRDLREPLRDAGGPEGLRAARQPLRGARGHRVRRCRVRAVGEGTGVGGVPDRRGRREGGLAGAAARPRVGGEVAAVGHRLQVRAVGGPDEAAGHHHQRRKDGGADAAGGAGAGQRGRGDDLEGHAAQRGLRQGEGHPHRGHGRHRAGGGRDPAGRQGHRGRPERRRTGVRHAVALPGVRRAGLASARRSGHAVRQRQVPGAGAGAHHPLGLQVRDGHRRPRREARQAPLRPRPHKRRRGRVRTPSRTARAAGGLRGEERGEPRPRDREEQGAALLPRPLRPRCPPRRFRHGGARGLPFLRRGPDAKRDGRGAGRDQGRRRGRRPRDRRVFLSRRQPEPRRPPDGDRPELRAGGRPPRRRAARGQARGHHRHVGETPQLLRRATRRGGRHVHLVGQQEHRLRARRRGGRLEAGAGQGARRPRPGRGGFRGVALL</sequence>
<dbReference type="EC" id="6.5.1.2" evidence="2"/>
<accession>A0A6J4QU55</accession>
<evidence type="ECO:0000313" key="2">
    <source>
        <dbReference type="EMBL" id="CAA9450702.1"/>
    </source>
</evidence>
<feature type="compositionally biased region" description="Basic and acidic residues" evidence="1">
    <location>
        <begin position="63"/>
        <end position="78"/>
    </location>
</feature>
<feature type="compositionally biased region" description="Basic residues" evidence="1">
    <location>
        <begin position="160"/>
        <end position="180"/>
    </location>
</feature>
<gene>
    <name evidence="2" type="ORF">AVDCRST_MAG02-865</name>
</gene>
<feature type="compositionally biased region" description="Low complexity" evidence="1">
    <location>
        <begin position="95"/>
        <end position="114"/>
    </location>
</feature>
<feature type="compositionally biased region" description="Basic and acidic residues" evidence="1">
    <location>
        <begin position="347"/>
        <end position="368"/>
    </location>
</feature>
<reference evidence="2" key="1">
    <citation type="submission" date="2020-02" db="EMBL/GenBank/DDBJ databases">
        <authorList>
            <person name="Meier V. D."/>
        </authorList>
    </citation>
    <scope>NUCLEOTIDE SEQUENCE</scope>
    <source>
        <strain evidence="2">AVDCRST_MAG02</strain>
    </source>
</reference>
<evidence type="ECO:0000256" key="1">
    <source>
        <dbReference type="SAM" id="MobiDB-lite"/>
    </source>
</evidence>
<feature type="compositionally biased region" description="Gly residues" evidence="1">
    <location>
        <begin position="654"/>
        <end position="664"/>
    </location>
</feature>
<feature type="compositionally biased region" description="Basic residues" evidence="1">
    <location>
        <begin position="258"/>
        <end position="268"/>
    </location>
</feature>
<feature type="compositionally biased region" description="Basic and acidic residues" evidence="1">
    <location>
        <begin position="486"/>
        <end position="501"/>
    </location>
</feature>
<feature type="region of interest" description="Disordered" evidence="1">
    <location>
        <begin position="624"/>
        <end position="664"/>
    </location>
</feature>
<feature type="compositionally biased region" description="Basic residues" evidence="1">
    <location>
        <begin position="510"/>
        <end position="523"/>
    </location>
</feature>
<feature type="non-terminal residue" evidence="2">
    <location>
        <position position="1"/>
    </location>
</feature>
<organism evidence="2">
    <name type="scientific">uncultured Rubrobacteraceae bacterium</name>
    <dbReference type="NCBI Taxonomy" id="349277"/>
    <lineage>
        <taxon>Bacteria</taxon>
        <taxon>Bacillati</taxon>
        <taxon>Actinomycetota</taxon>
        <taxon>Rubrobacteria</taxon>
        <taxon>Rubrobacterales</taxon>
        <taxon>Rubrobacteraceae</taxon>
        <taxon>environmental samples</taxon>
    </lineage>
</organism>
<dbReference type="EMBL" id="CADCVH010000030">
    <property type="protein sequence ID" value="CAA9450702.1"/>
    <property type="molecule type" value="Genomic_DNA"/>
</dbReference>
<feature type="compositionally biased region" description="Gly residues" evidence="1">
    <location>
        <begin position="336"/>
        <end position="346"/>
    </location>
</feature>
<feature type="compositionally biased region" description="Basic residues" evidence="1">
    <location>
        <begin position="369"/>
        <end position="378"/>
    </location>
</feature>
<feature type="compositionally biased region" description="Basic residues" evidence="1">
    <location>
        <begin position="462"/>
        <end position="474"/>
    </location>
</feature>
<proteinExistence type="predicted"/>
<protein>
    <submittedName>
        <fullName evidence="2">DNA ligase (NAD(+))</fullName>
        <ecNumber evidence="2">6.5.1.2</ecNumber>
    </submittedName>
</protein>
<feature type="compositionally biased region" description="Basic and acidic residues" evidence="1">
    <location>
        <begin position="565"/>
        <end position="582"/>
    </location>
</feature>
<dbReference type="AlphaFoldDB" id="A0A6J4QU55"/>
<dbReference type="GO" id="GO:0003911">
    <property type="term" value="F:DNA ligase (NAD+) activity"/>
    <property type="evidence" value="ECO:0007669"/>
    <property type="project" value="UniProtKB-EC"/>
</dbReference>
<feature type="compositionally biased region" description="Basic residues" evidence="1">
    <location>
        <begin position="586"/>
        <end position="602"/>
    </location>
</feature>
<feature type="compositionally biased region" description="Basic and acidic residues" evidence="1">
    <location>
        <begin position="532"/>
        <end position="549"/>
    </location>
</feature>